<dbReference type="SUPFAM" id="SSF46785">
    <property type="entry name" value="Winged helix' DNA-binding domain"/>
    <property type="match status" value="1"/>
</dbReference>
<dbReference type="GO" id="GO:0005829">
    <property type="term" value="C:cytosol"/>
    <property type="evidence" value="ECO:0007669"/>
    <property type="project" value="TreeGrafter"/>
</dbReference>
<dbReference type="Proteomes" id="UP000017700">
    <property type="component" value="Chromosome"/>
</dbReference>
<evidence type="ECO:0000313" key="7">
    <source>
        <dbReference type="EMBL" id="AUH03867.1"/>
    </source>
</evidence>
<dbReference type="Gene3D" id="1.10.10.10">
    <property type="entry name" value="Winged helix-like DNA-binding domain superfamily/Winged helix DNA-binding domain"/>
    <property type="match status" value="1"/>
</dbReference>
<feature type="domain" description="HTH lysR-type" evidence="5">
    <location>
        <begin position="9"/>
        <end position="60"/>
    </location>
</feature>
<dbReference type="GO" id="GO:0003700">
    <property type="term" value="F:DNA-binding transcription factor activity"/>
    <property type="evidence" value="ECO:0007669"/>
    <property type="project" value="InterPro"/>
</dbReference>
<dbReference type="GO" id="GO:0003677">
    <property type="term" value="F:DNA binding"/>
    <property type="evidence" value="ECO:0007669"/>
    <property type="project" value="UniProtKB-KW"/>
</dbReference>
<keyword evidence="8" id="KW-1185">Reference proteome</keyword>
<evidence type="ECO:0000259" key="5">
    <source>
        <dbReference type="PROSITE" id="PS50931"/>
    </source>
</evidence>
<dbReference type="SUPFAM" id="SSF53850">
    <property type="entry name" value="Periplasmic binding protein-like II"/>
    <property type="match status" value="1"/>
</dbReference>
<keyword evidence="2" id="KW-0805">Transcription regulation</keyword>
<dbReference type="EMBL" id="CP025084">
    <property type="protein sequence ID" value="AUH03867.1"/>
    <property type="molecule type" value="Genomic_DNA"/>
</dbReference>
<dbReference type="Pfam" id="PF03466">
    <property type="entry name" value="LysR_substrate"/>
    <property type="match status" value="1"/>
</dbReference>
<dbReference type="OrthoDB" id="8839922at2"/>
<reference evidence="7" key="4">
    <citation type="submission" date="2017-11" db="EMBL/GenBank/DDBJ databases">
        <title>Complete genome sequence of Serratia sp. ATCC 39006.</title>
        <authorList>
            <person name="Hampton H.G."/>
            <person name="Jackson S.A."/>
            <person name="Jauregui R."/>
            <person name="Poulter G.T.M."/>
            <person name="Salmond G.P.C."/>
            <person name="Fineran P.C."/>
        </authorList>
    </citation>
    <scope>NUCLEOTIDE SEQUENCE</scope>
    <source>
        <strain evidence="7">ATCC 39006</strain>
    </source>
</reference>
<dbReference type="InterPro" id="IPR050950">
    <property type="entry name" value="HTH-type_LysR_regulators"/>
</dbReference>
<dbReference type="Pfam" id="PF00126">
    <property type="entry name" value="HTH_1"/>
    <property type="match status" value="1"/>
</dbReference>
<dbReference type="InterPro" id="IPR036388">
    <property type="entry name" value="WH-like_DNA-bd_sf"/>
</dbReference>
<evidence type="ECO:0000313" key="6">
    <source>
        <dbReference type="EMBL" id="AUG99549.1"/>
    </source>
</evidence>
<dbReference type="PANTHER" id="PTHR30419">
    <property type="entry name" value="HTH-TYPE TRANSCRIPTIONAL REGULATOR YBHD"/>
    <property type="match status" value="1"/>
</dbReference>
<reference evidence="7 8" key="1">
    <citation type="journal article" date="2013" name="Genome Announc.">
        <title>Draft genome sequence of Serratia sp. strain ATCC 39006, a model bacterium for analysis of the biosynthesis and regulation of prodigiosin, a carbapenem, and gas vesicles.</title>
        <authorList>
            <person name="Fineran P.C."/>
            <person name="Iglesias Cans M.C."/>
            <person name="Ramsay J.P."/>
            <person name="Wilf N.M."/>
            <person name="Cossyleon D."/>
            <person name="McNeil M.B."/>
            <person name="Williamson N.R."/>
            <person name="Monson R.E."/>
            <person name="Becher S.A."/>
            <person name="Stanton J.A."/>
            <person name="Brugger K."/>
            <person name="Brown S.D."/>
            <person name="Salmond G.P."/>
        </authorList>
    </citation>
    <scope>NUCLEOTIDE SEQUENCE [LARGE SCALE GENOMIC DNA]</scope>
    <source>
        <strain evidence="7">ATCC 39006</strain>
        <strain evidence="8">ATCC 39006 / SC 11482</strain>
    </source>
</reference>
<protein>
    <submittedName>
        <fullName evidence="7">LysR family transcriptional regulator</fullName>
    </submittedName>
</protein>
<dbReference type="AlphaFoldDB" id="A0A2I5TH59"/>
<accession>A0A2I5TH59</accession>
<gene>
    <name evidence="6" type="ORF">CWC46_06790</name>
    <name evidence="7" type="ORF">Ser39006_006795</name>
</gene>
<evidence type="ECO:0000256" key="2">
    <source>
        <dbReference type="ARBA" id="ARBA00023015"/>
    </source>
</evidence>
<dbReference type="Proteomes" id="UP000233778">
    <property type="component" value="Chromosome"/>
</dbReference>
<evidence type="ECO:0000313" key="9">
    <source>
        <dbReference type="Proteomes" id="UP000233778"/>
    </source>
</evidence>
<sequence>MDPLSRFSHYFMAVATTGSLRKAAEVLHVSSSAINRQILMAEEKMETPLFERLPSGLRLTSAGELLYSDLHRWKKEYALTRQRFDELQGLKRGHVSVAMVAALSEGVLIQALAEISRQYPHLTFNLHTDESYAINSLVAESEVDIGILLDPLEGQGIEVRAFTEIPIGVVMRPEHPLASQTDVTLSQLVSYRQLLPAAPLMVHERMEGLYHRHHLIPVQNMVCNDLKVMKSLVYQNVGVGILSLLDVYSEVRSGTLAFVPFSHQAVRPLTLALCVAPKRQLSRAAQLVIKHFTQAIDDMHADMGKNATDAP</sequence>
<dbReference type="PANTHER" id="PTHR30419:SF8">
    <property type="entry name" value="NITROGEN ASSIMILATION TRANSCRIPTIONAL ACTIVATOR-RELATED"/>
    <property type="match status" value="1"/>
</dbReference>
<name>A0A2I5TH59_SERS3</name>
<dbReference type="PROSITE" id="PS50931">
    <property type="entry name" value="HTH_LYSR"/>
    <property type="match status" value="1"/>
</dbReference>
<comment type="similarity">
    <text evidence="1">Belongs to the LysR transcriptional regulatory family.</text>
</comment>
<reference evidence="6 9" key="3">
    <citation type="submission" date="2017-11" db="EMBL/GenBank/DDBJ databases">
        <title>Complete genome sequence of Serratia sp. ATCC 39006 LacA.</title>
        <authorList>
            <person name="Hampton H.G."/>
            <person name="Jackson S.A."/>
            <person name="Jauregui R."/>
            <person name="Poulter G.T.M."/>
            <person name="Salmond G.P.C."/>
            <person name="Fineran P.C."/>
        </authorList>
    </citation>
    <scope>NUCLEOTIDE SEQUENCE [LARGE SCALE GENOMIC DNA]</scope>
    <source>
        <strain evidence="6 9">ATCC 39006</strain>
    </source>
</reference>
<organism evidence="7 8">
    <name type="scientific">Serratia sp. (strain ATCC 39006)</name>
    <name type="common">Prodigiosinella confusarubida</name>
    <dbReference type="NCBI Taxonomy" id="104623"/>
    <lineage>
        <taxon>Bacteria</taxon>
        <taxon>Pseudomonadati</taxon>
        <taxon>Pseudomonadota</taxon>
        <taxon>Gammaproteobacteria</taxon>
        <taxon>Enterobacterales</taxon>
        <taxon>Pectobacteriaceae</taxon>
        <taxon>Prodigiosinella</taxon>
    </lineage>
</organism>
<proteinExistence type="inferred from homology"/>
<dbReference type="Gene3D" id="3.40.190.290">
    <property type="match status" value="1"/>
</dbReference>
<dbReference type="STRING" id="104623.Ser39006_04371"/>
<dbReference type="EMBL" id="CP025085">
    <property type="protein sequence ID" value="AUG99549.1"/>
    <property type="molecule type" value="Genomic_DNA"/>
</dbReference>
<dbReference type="KEGG" id="serq:CWC46_06790"/>
<dbReference type="InterPro" id="IPR000847">
    <property type="entry name" value="LysR_HTH_N"/>
</dbReference>
<evidence type="ECO:0000256" key="4">
    <source>
        <dbReference type="ARBA" id="ARBA00023163"/>
    </source>
</evidence>
<evidence type="ECO:0000256" key="3">
    <source>
        <dbReference type="ARBA" id="ARBA00023125"/>
    </source>
</evidence>
<dbReference type="RefSeq" id="WP_021017627.1">
    <property type="nucleotide sequence ID" value="NZ_CP025084.1"/>
</dbReference>
<reference evidence="7" key="2">
    <citation type="submission" date="2013-09" db="EMBL/GenBank/DDBJ databases">
        <authorList>
            <person name="Wang G."/>
            <person name="Yang Y."/>
            <person name="Su Y."/>
        </authorList>
    </citation>
    <scope>NUCLEOTIDE SEQUENCE</scope>
    <source>
        <strain evidence="7">ATCC 39006</strain>
    </source>
</reference>
<evidence type="ECO:0000313" key="8">
    <source>
        <dbReference type="Proteomes" id="UP000017700"/>
    </source>
</evidence>
<dbReference type="InterPro" id="IPR005119">
    <property type="entry name" value="LysR_subst-bd"/>
</dbReference>
<dbReference type="KEGG" id="sera:Ser39006_006795"/>
<evidence type="ECO:0000256" key="1">
    <source>
        <dbReference type="ARBA" id="ARBA00009437"/>
    </source>
</evidence>
<keyword evidence="3" id="KW-0238">DNA-binding</keyword>
<keyword evidence="4" id="KW-0804">Transcription</keyword>
<dbReference type="InterPro" id="IPR036390">
    <property type="entry name" value="WH_DNA-bd_sf"/>
</dbReference>